<proteinExistence type="predicted"/>
<evidence type="ECO:0000313" key="3">
    <source>
        <dbReference type="Proteomes" id="UP000054565"/>
    </source>
</evidence>
<evidence type="ECO:0000256" key="1">
    <source>
        <dbReference type="SAM" id="SignalP"/>
    </source>
</evidence>
<name>A0A0J6YFK8_COCIT</name>
<sequence>MLFSNLVLAALGAAAASAHPTNTCPGPKREFGVIAIHSGEPVHLSGFNAAQSSIFAGLPNQNAQCERPDERFATFYLENGALYLYTPSSAEPQQMFVDRSGMGQGKIGYLTGDASNPPPRFELTGWSINGHNHLQFAGKDLVACPGSIDNSYSIWASGFATPGHNENCIGIAARVQYTDSPNACVYT</sequence>
<keyword evidence="1" id="KW-0732">Signal</keyword>
<gene>
    <name evidence="2" type="ORF">CIRG_05495</name>
</gene>
<reference evidence="3" key="1">
    <citation type="journal article" date="2010" name="Genome Res.">
        <title>Population genomic sequencing of Coccidioides fungi reveals recent hybridization and transposon control.</title>
        <authorList>
            <person name="Neafsey D.E."/>
            <person name="Barker B.M."/>
            <person name="Sharpton T.J."/>
            <person name="Stajich J.E."/>
            <person name="Park D.J."/>
            <person name="Whiston E."/>
            <person name="Hung C.-Y."/>
            <person name="McMahan C."/>
            <person name="White J."/>
            <person name="Sykes S."/>
            <person name="Heiman D."/>
            <person name="Young S."/>
            <person name="Zeng Q."/>
            <person name="Abouelleil A."/>
            <person name="Aftuck L."/>
            <person name="Bessette D."/>
            <person name="Brown A."/>
            <person name="FitzGerald M."/>
            <person name="Lui A."/>
            <person name="Macdonald J.P."/>
            <person name="Priest M."/>
            <person name="Orbach M.J."/>
            <person name="Galgiani J.N."/>
            <person name="Kirkland T.N."/>
            <person name="Cole G.T."/>
            <person name="Birren B.W."/>
            <person name="Henn M.R."/>
            <person name="Taylor J.W."/>
            <person name="Rounsley S.D."/>
        </authorList>
    </citation>
    <scope>NUCLEOTIDE SEQUENCE [LARGE SCALE GENOMIC DNA]</scope>
    <source>
        <strain evidence="3">RMSCC 2394</strain>
    </source>
</reference>
<dbReference type="OrthoDB" id="4093325at2759"/>
<dbReference type="EMBL" id="DS028095">
    <property type="protein sequence ID" value="KMP05814.1"/>
    <property type="molecule type" value="Genomic_DNA"/>
</dbReference>
<evidence type="ECO:0000313" key="2">
    <source>
        <dbReference type="EMBL" id="KMP05814.1"/>
    </source>
</evidence>
<dbReference type="AlphaFoldDB" id="A0A0J6YFK8"/>
<protein>
    <submittedName>
        <fullName evidence="2">Cell wall protein PhiA</fullName>
    </submittedName>
</protein>
<feature type="signal peptide" evidence="1">
    <location>
        <begin position="1"/>
        <end position="18"/>
    </location>
</feature>
<feature type="chain" id="PRO_5005285159" evidence="1">
    <location>
        <begin position="19"/>
        <end position="187"/>
    </location>
</feature>
<dbReference type="Proteomes" id="UP000054565">
    <property type="component" value="Unassembled WGS sequence"/>
</dbReference>
<organism evidence="2 3">
    <name type="scientific">Coccidioides immitis RMSCC 2394</name>
    <dbReference type="NCBI Taxonomy" id="404692"/>
    <lineage>
        <taxon>Eukaryota</taxon>
        <taxon>Fungi</taxon>
        <taxon>Dikarya</taxon>
        <taxon>Ascomycota</taxon>
        <taxon>Pezizomycotina</taxon>
        <taxon>Eurotiomycetes</taxon>
        <taxon>Eurotiomycetidae</taxon>
        <taxon>Onygenales</taxon>
        <taxon>Onygenaceae</taxon>
        <taxon>Coccidioides</taxon>
    </lineage>
</organism>
<accession>A0A0J6YFK8</accession>